<evidence type="ECO:0000256" key="2">
    <source>
        <dbReference type="ARBA" id="ARBA00022448"/>
    </source>
</evidence>
<evidence type="ECO:0000256" key="1">
    <source>
        <dbReference type="ARBA" id="ARBA00004651"/>
    </source>
</evidence>
<dbReference type="InterPro" id="IPR004638">
    <property type="entry name" value="EmrB-like"/>
</dbReference>
<reference evidence="11" key="2">
    <citation type="submission" date="2015-04" db="EMBL/GenBank/DDBJ databases">
        <title>Complete genome sequence of Salinicoccus halodurans strain H3B36, isolated from the Qaidam basin of China.</title>
        <authorList>
            <person name="Ma Y."/>
            <person name="Jiang K."/>
            <person name="Xue Y."/>
        </authorList>
    </citation>
    <scope>NUCLEOTIDE SEQUENCE [LARGE SCALE GENOMIC DNA]</scope>
    <source>
        <strain evidence="11">H3B36</strain>
    </source>
</reference>
<gene>
    <name evidence="9" type="ORF">AAT16_02175</name>
    <name evidence="10" type="ORF">SAMN05216235_2091</name>
</gene>
<dbReference type="Proteomes" id="UP000183090">
    <property type="component" value="Unassembled WGS sequence"/>
</dbReference>
<evidence type="ECO:0000256" key="6">
    <source>
        <dbReference type="ARBA" id="ARBA00023136"/>
    </source>
</evidence>
<name>A0A0F7D3V1_9STAP</name>
<feature type="transmembrane region" description="Helical" evidence="7">
    <location>
        <begin position="243"/>
        <end position="259"/>
    </location>
</feature>
<dbReference type="PANTHER" id="PTHR42718">
    <property type="entry name" value="MAJOR FACILITATOR SUPERFAMILY MULTIDRUG TRANSPORTER MFSC"/>
    <property type="match status" value="1"/>
</dbReference>
<dbReference type="EMBL" id="FOTB01000004">
    <property type="protein sequence ID" value="SFK85165.1"/>
    <property type="molecule type" value="Genomic_DNA"/>
</dbReference>
<feature type="transmembrane region" description="Helical" evidence="7">
    <location>
        <begin position="151"/>
        <end position="170"/>
    </location>
</feature>
<keyword evidence="3" id="KW-1003">Cell membrane</keyword>
<evidence type="ECO:0000313" key="11">
    <source>
        <dbReference type="Proteomes" id="UP000034029"/>
    </source>
</evidence>
<evidence type="ECO:0000256" key="4">
    <source>
        <dbReference type="ARBA" id="ARBA00022692"/>
    </source>
</evidence>
<feature type="transmembrane region" description="Helical" evidence="7">
    <location>
        <begin position="119"/>
        <end position="139"/>
    </location>
</feature>
<keyword evidence="6 7" id="KW-0472">Membrane</keyword>
<dbReference type="GO" id="GO:0005886">
    <property type="term" value="C:plasma membrane"/>
    <property type="evidence" value="ECO:0007669"/>
    <property type="project" value="UniProtKB-SubCell"/>
</dbReference>
<evidence type="ECO:0000313" key="9">
    <source>
        <dbReference type="EMBL" id="AKG73125.1"/>
    </source>
</evidence>
<keyword evidence="4 7" id="KW-0812">Transmembrane</keyword>
<protein>
    <submittedName>
        <fullName evidence="10">MFS transporter, DHA2 family, lincomycin resistance protein</fullName>
    </submittedName>
    <submittedName>
        <fullName evidence="9">Multidrug MFS transporter</fullName>
    </submittedName>
</protein>
<evidence type="ECO:0000259" key="8">
    <source>
        <dbReference type="PROSITE" id="PS50850"/>
    </source>
</evidence>
<evidence type="ECO:0000313" key="10">
    <source>
        <dbReference type="EMBL" id="SFK85165.1"/>
    </source>
</evidence>
<reference evidence="10 12" key="3">
    <citation type="submission" date="2016-10" db="EMBL/GenBank/DDBJ databases">
        <authorList>
            <person name="Varghese N."/>
            <person name="Submissions S."/>
        </authorList>
    </citation>
    <scope>NUCLEOTIDE SEQUENCE [LARGE SCALE GENOMIC DNA]</scope>
    <source>
        <strain evidence="10 12">CGMCC 1.6501</strain>
    </source>
</reference>
<proteinExistence type="predicted"/>
<dbReference type="PANTHER" id="PTHR42718:SF43">
    <property type="entry name" value="LINCOMYCIN RESISTANCE PROTEIN LMRB"/>
    <property type="match status" value="1"/>
</dbReference>
<evidence type="ECO:0000256" key="3">
    <source>
        <dbReference type="ARBA" id="ARBA00022475"/>
    </source>
</evidence>
<dbReference type="Gene3D" id="1.20.1250.20">
    <property type="entry name" value="MFS general substrate transporter like domains"/>
    <property type="match status" value="1"/>
</dbReference>
<feature type="transmembrane region" description="Helical" evidence="7">
    <location>
        <begin position="176"/>
        <end position="199"/>
    </location>
</feature>
<dbReference type="CDD" id="cd17503">
    <property type="entry name" value="MFS_LmrB_MDR_like"/>
    <property type="match status" value="1"/>
</dbReference>
<dbReference type="InterPro" id="IPR036259">
    <property type="entry name" value="MFS_trans_sf"/>
</dbReference>
<feature type="transmembrane region" description="Helical" evidence="7">
    <location>
        <begin position="309"/>
        <end position="333"/>
    </location>
</feature>
<feature type="transmembrane region" description="Helical" evidence="7">
    <location>
        <begin position="279"/>
        <end position="303"/>
    </location>
</feature>
<comment type="subcellular location">
    <subcellularLocation>
        <location evidence="1">Cell membrane</location>
        <topology evidence="1">Multi-pass membrane protein</topology>
    </subcellularLocation>
</comment>
<feature type="domain" description="Major facilitator superfamily (MFS) profile" evidence="8">
    <location>
        <begin position="24"/>
        <end position="483"/>
    </location>
</feature>
<accession>A0A0F7D3V1</accession>
<feature type="transmembrane region" description="Helical" evidence="7">
    <location>
        <begin position="459"/>
        <end position="479"/>
    </location>
</feature>
<dbReference type="EMBL" id="CP011366">
    <property type="protein sequence ID" value="AKG73125.1"/>
    <property type="molecule type" value="Genomic_DNA"/>
</dbReference>
<keyword evidence="2" id="KW-0813">Transport</keyword>
<keyword evidence="11" id="KW-1185">Reference proteome</keyword>
<feature type="transmembrane region" description="Helical" evidence="7">
    <location>
        <begin position="211"/>
        <end position="231"/>
    </location>
</feature>
<dbReference type="PROSITE" id="PS50850">
    <property type="entry name" value="MFS"/>
    <property type="match status" value="1"/>
</dbReference>
<dbReference type="Gene3D" id="1.20.1720.10">
    <property type="entry name" value="Multidrug resistance protein D"/>
    <property type="match status" value="1"/>
</dbReference>
<keyword evidence="5 7" id="KW-1133">Transmembrane helix</keyword>
<feature type="transmembrane region" description="Helical" evidence="7">
    <location>
        <begin position="402"/>
        <end position="428"/>
    </location>
</feature>
<organism evidence="10 12">
    <name type="scientific">Salinicoccus halodurans</name>
    <dbReference type="NCBI Taxonomy" id="407035"/>
    <lineage>
        <taxon>Bacteria</taxon>
        <taxon>Bacillati</taxon>
        <taxon>Bacillota</taxon>
        <taxon>Bacilli</taxon>
        <taxon>Bacillales</taxon>
        <taxon>Staphylococcaceae</taxon>
        <taxon>Salinicoccus</taxon>
    </lineage>
</organism>
<feature type="transmembrane region" description="Helical" evidence="7">
    <location>
        <begin position="21"/>
        <end position="42"/>
    </location>
</feature>
<dbReference type="SUPFAM" id="SSF103473">
    <property type="entry name" value="MFS general substrate transporter"/>
    <property type="match status" value="1"/>
</dbReference>
<feature type="transmembrane region" description="Helical" evidence="7">
    <location>
        <begin position="62"/>
        <end position="83"/>
    </location>
</feature>
<evidence type="ECO:0000256" key="7">
    <source>
        <dbReference type="SAM" id="Phobius"/>
    </source>
</evidence>
<dbReference type="NCBIfam" id="TIGR00711">
    <property type="entry name" value="efflux_EmrB"/>
    <property type="match status" value="1"/>
</dbReference>
<dbReference type="PRINTS" id="PR01036">
    <property type="entry name" value="TCRTETB"/>
</dbReference>
<evidence type="ECO:0000256" key="5">
    <source>
        <dbReference type="ARBA" id="ARBA00022989"/>
    </source>
</evidence>
<evidence type="ECO:0000313" key="12">
    <source>
        <dbReference type="Proteomes" id="UP000183090"/>
    </source>
</evidence>
<feature type="transmembrane region" description="Helical" evidence="7">
    <location>
        <begin position="90"/>
        <end position="113"/>
    </location>
</feature>
<dbReference type="Proteomes" id="UP000034029">
    <property type="component" value="Chromosome"/>
</dbReference>
<sequence length="496" mass="54130">MDNTGNAPKYEYLSENPDVKTLPIMLSLIIGAFFAILNETLLNIALTTLMREFDITLPTVQWMATGFMLVMGIVIPVSALLLQWFTTRQLFLGTMIIFTIGTAICAMAPTFPILLSGRLIQAIGTGMLMPIMFNVFLLLYPPNKRGKIMGIVGLVIMFAPAIGPTLSGIIVEYLGWRFLFITVIPFSVFSIIFAFIFLINVSEVTKPKIDILSIVFSTIGFGGTIYGFSSVGKSEAGFLNPEVLIAITAGVVGIALFAFRQMRLEEPIMDLRVFKYPMYTHAVILFLIIVMTMFASEIILPIYMQGPLALTAAAAGLLLLPGSLLNGALSPFMGALFDKLGPRPLMIPATLILSGTMFVMSRLDTESSPWVILVGFMLLMVSVSATMMPAQTNGLNQLPKRLYPHGTAVVSTLQPVAGAIGVSVFISIMNARQMNFLQNSENPSDPATIDQAMVAGVELVYFIAFTISIIAVIMSFFVYRAKPMEDLKTEQPDTNA</sequence>
<dbReference type="InterPro" id="IPR020846">
    <property type="entry name" value="MFS_dom"/>
</dbReference>
<reference evidence="9 11" key="1">
    <citation type="journal article" date="2015" name="Int. J. Syst. Evol. Microbiol.">
        <title>Complete genome sequence of Salinicoccus halodurans H3B36, isolated from the Qaidam Basin in China.</title>
        <authorList>
            <person name="Jiang K."/>
            <person name="Xue Y."/>
            <person name="Ma Y."/>
        </authorList>
    </citation>
    <scope>NUCLEOTIDE SEQUENCE [LARGE SCALE GENOMIC DNA]</scope>
    <source>
        <strain evidence="9 11">H3B36</strain>
    </source>
</reference>
<dbReference type="InterPro" id="IPR011701">
    <property type="entry name" value="MFS"/>
</dbReference>
<feature type="transmembrane region" description="Helical" evidence="7">
    <location>
        <begin position="369"/>
        <end position="390"/>
    </location>
</feature>
<dbReference type="RefSeq" id="WP_046789317.1">
    <property type="nucleotide sequence ID" value="NZ_CP011366.1"/>
</dbReference>
<dbReference type="AlphaFoldDB" id="A0A0F7D3V1"/>
<dbReference type="OrthoDB" id="9816041at2"/>
<dbReference type="GO" id="GO:0022857">
    <property type="term" value="F:transmembrane transporter activity"/>
    <property type="evidence" value="ECO:0007669"/>
    <property type="project" value="InterPro"/>
</dbReference>
<dbReference type="KEGG" id="shv:AAT16_02175"/>
<dbReference type="Pfam" id="PF07690">
    <property type="entry name" value="MFS_1"/>
    <property type="match status" value="1"/>
</dbReference>